<reference evidence="2" key="1">
    <citation type="journal article" date="2023" name="Insect Mol. Biol.">
        <title>Genome sequencing provides insights into the evolution of gene families encoding plant cell wall-degrading enzymes in longhorned beetles.</title>
        <authorList>
            <person name="Shin N.R."/>
            <person name="Okamura Y."/>
            <person name="Kirsch R."/>
            <person name="Pauchet Y."/>
        </authorList>
    </citation>
    <scope>NUCLEOTIDE SEQUENCE</scope>
    <source>
        <strain evidence="2">MMC_N1</strain>
    </source>
</reference>
<evidence type="ECO:0000256" key="1">
    <source>
        <dbReference type="SAM" id="MobiDB-lite"/>
    </source>
</evidence>
<feature type="region of interest" description="Disordered" evidence="1">
    <location>
        <begin position="1"/>
        <end position="20"/>
    </location>
</feature>
<accession>A0ABQ9JHL5</accession>
<feature type="compositionally biased region" description="Low complexity" evidence="1">
    <location>
        <begin position="1"/>
        <end position="14"/>
    </location>
</feature>
<name>A0ABQ9JHL5_9CUCU</name>
<organism evidence="2 3">
    <name type="scientific">Molorchus minor</name>
    <dbReference type="NCBI Taxonomy" id="1323400"/>
    <lineage>
        <taxon>Eukaryota</taxon>
        <taxon>Metazoa</taxon>
        <taxon>Ecdysozoa</taxon>
        <taxon>Arthropoda</taxon>
        <taxon>Hexapoda</taxon>
        <taxon>Insecta</taxon>
        <taxon>Pterygota</taxon>
        <taxon>Neoptera</taxon>
        <taxon>Endopterygota</taxon>
        <taxon>Coleoptera</taxon>
        <taxon>Polyphaga</taxon>
        <taxon>Cucujiformia</taxon>
        <taxon>Chrysomeloidea</taxon>
        <taxon>Cerambycidae</taxon>
        <taxon>Lamiinae</taxon>
        <taxon>Monochamini</taxon>
        <taxon>Molorchus</taxon>
    </lineage>
</organism>
<comment type="caution">
    <text evidence="2">The sequence shown here is derived from an EMBL/GenBank/DDBJ whole genome shotgun (WGS) entry which is preliminary data.</text>
</comment>
<keyword evidence="3" id="KW-1185">Reference proteome</keyword>
<evidence type="ECO:0000313" key="2">
    <source>
        <dbReference type="EMBL" id="KAJ8977030.1"/>
    </source>
</evidence>
<evidence type="ECO:0000313" key="3">
    <source>
        <dbReference type="Proteomes" id="UP001162164"/>
    </source>
</evidence>
<gene>
    <name evidence="2" type="ORF">NQ317_013479</name>
</gene>
<sequence length="74" mass="8694">MDNNRANQLNPNNNAYWKSRGYSERPSSWFDTFMDIIGLVTAISSWSQSDRDNRSRQLNPNHDTFWSSRGQTRP</sequence>
<feature type="compositionally biased region" description="Polar residues" evidence="1">
    <location>
        <begin position="56"/>
        <end position="74"/>
    </location>
</feature>
<proteinExistence type="predicted"/>
<dbReference type="EMBL" id="JAPWTJ010000596">
    <property type="protein sequence ID" value="KAJ8977030.1"/>
    <property type="molecule type" value="Genomic_DNA"/>
</dbReference>
<protein>
    <submittedName>
        <fullName evidence="2">Uncharacterized protein</fullName>
    </submittedName>
</protein>
<dbReference type="Proteomes" id="UP001162164">
    <property type="component" value="Unassembled WGS sequence"/>
</dbReference>
<feature type="region of interest" description="Disordered" evidence="1">
    <location>
        <begin position="47"/>
        <end position="74"/>
    </location>
</feature>